<evidence type="ECO:0000313" key="3">
    <source>
        <dbReference type="Proteomes" id="UP000028924"/>
    </source>
</evidence>
<protein>
    <submittedName>
        <fullName evidence="2">Uncharacterized protein</fullName>
    </submittedName>
</protein>
<name>A0A087SBL4_AUXPR</name>
<evidence type="ECO:0000313" key="2">
    <source>
        <dbReference type="EMBL" id="KFM23118.1"/>
    </source>
</evidence>
<gene>
    <name evidence="2" type="ORF">F751_3309</name>
</gene>
<accession>A0A087SBL4</accession>
<dbReference type="EMBL" id="KL662089">
    <property type="protein sequence ID" value="KFM23118.1"/>
    <property type="molecule type" value="Genomic_DNA"/>
</dbReference>
<proteinExistence type="predicted"/>
<dbReference type="KEGG" id="apro:F751_3309"/>
<reference evidence="2 3" key="1">
    <citation type="journal article" date="2014" name="BMC Genomics">
        <title>Oil accumulation mechanisms of the oleaginous microalga Chlorella protothecoides revealed through its genome, transcriptomes, and proteomes.</title>
        <authorList>
            <person name="Gao C."/>
            <person name="Wang Y."/>
            <person name="Shen Y."/>
            <person name="Yan D."/>
            <person name="He X."/>
            <person name="Dai J."/>
            <person name="Wu Q."/>
        </authorList>
    </citation>
    <scope>NUCLEOTIDE SEQUENCE [LARGE SCALE GENOMIC DNA]</scope>
    <source>
        <strain evidence="2 3">0710</strain>
    </source>
</reference>
<organism evidence="2 3">
    <name type="scientific">Auxenochlorella protothecoides</name>
    <name type="common">Green microalga</name>
    <name type="synonym">Chlorella protothecoides</name>
    <dbReference type="NCBI Taxonomy" id="3075"/>
    <lineage>
        <taxon>Eukaryota</taxon>
        <taxon>Viridiplantae</taxon>
        <taxon>Chlorophyta</taxon>
        <taxon>core chlorophytes</taxon>
        <taxon>Trebouxiophyceae</taxon>
        <taxon>Chlorellales</taxon>
        <taxon>Chlorellaceae</taxon>
        <taxon>Auxenochlorella</taxon>
    </lineage>
</organism>
<evidence type="ECO:0000256" key="1">
    <source>
        <dbReference type="SAM" id="MobiDB-lite"/>
    </source>
</evidence>
<feature type="region of interest" description="Disordered" evidence="1">
    <location>
        <begin position="1"/>
        <end position="80"/>
    </location>
</feature>
<dbReference type="AlphaFoldDB" id="A0A087SBL4"/>
<keyword evidence="3" id="KW-1185">Reference proteome</keyword>
<sequence>MPPCSPNPEGLRATQTLRSTPNRLNSSSTSRSGIPSGRLPASDTQTRSHFEGESNTLNHGQEASPALREHARPPSYAPIQTLAMAERNLERARQ</sequence>
<feature type="compositionally biased region" description="Polar residues" evidence="1">
    <location>
        <begin position="13"/>
        <end position="25"/>
    </location>
</feature>
<dbReference type="RefSeq" id="XP_011395988.1">
    <property type="nucleotide sequence ID" value="XM_011397686.1"/>
</dbReference>
<feature type="compositionally biased region" description="Low complexity" evidence="1">
    <location>
        <begin position="26"/>
        <end position="38"/>
    </location>
</feature>
<dbReference type="GeneID" id="23614700"/>
<dbReference type="Proteomes" id="UP000028924">
    <property type="component" value="Unassembled WGS sequence"/>
</dbReference>